<evidence type="ECO:0000313" key="2">
    <source>
        <dbReference type="Proteomes" id="UP000298656"/>
    </source>
</evidence>
<name>A0A4P8INZ5_9BURK</name>
<proteinExistence type="predicted"/>
<sequence>MSATRKILIALVAAIVFDLLVFRSGWYASITTTESMQGFSLAVLNALKKRPPGPETDVLITGDSRASEGFSADVGNQIAKSQHLDLINAAVPGSDLRDWYYFLQAVDPHCDRYRAIVLTLPTFRAAPPVVARMDQVYHAAFLVPLVSAPSYVDFAMTQRDWRSRFDVLAQWVFDPLSYQADFSNLLSGPLARKSNYHWKQKVGIHFGDGYTGHTGSMTGLAIDPATGAITYPTWLNDTQRQEIDADFKRPYTNLRFDADEWNSRWLTRIEDRYAGSKTRVYVLRLPSTPLPAAIHDNSYELAAFFQQNGRPDNVRVIPEPLLLNLEQPQFFFDNRHLNAVGRLKMTQQLTDYLASDLAQSGSKVASGN</sequence>
<reference evidence="1 2" key="1">
    <citation type="submission" date="2019-05" db="EMBL/GenBank/DDBJ databases">
        <title>Burkholderia sp. DHOD12, isolated from subtropical forest soil.</title>
        <authorList>
            <person name="Gao Z.-H."/>
            <person name="Qiu L.-H."/>
        </authorList>
    </citation>
    <scope>NUCLEOTIDE SEQUENCE [LARGE SCALE GENOMIC DNA]</scope>
    <source>
        <strain evidence="1 2">DHOD12</strain>
    </source>
</reference>
<dbReference type="OrthoDB" id="128548at2"/>
<protein>
    <submittedName>
        <fullName evidence="1">Uncharacterized protein</fullName>
    </submittedName>
</protein>
<keyword evidence="2" id="KW-1185">Reference proteome</keyword>
<gene>
    <name evidence="1" type="ORF">FAZ95_17310</name>
</gene>
<dbReference type="EMBL" id="CP040077">
    <property type="protein sequence ID" value="QCP50758.1"/>
    <property type="molecule type" value="Genomic_DNA"/>
</dbReference>
<dbReference type="Proteomes" id="UP000298656">
    <property type="component" value="Chromosome 1"/>
</dbReference>
<dbReference type="RefSeq" id="WP_137333569.1">
    <property type="nucleotide sequence ID" value="NZ_CP040077.1"/>
</dbReference>
<evidence type="ECO:0000313" key="1">
    <source>
        <dbReference type="EMBL" id="QCP50758.1"/>
    </source>
</evidence>
<dbReference type="AlphaFoldDB" id="A0A4P8INZ5"/>
<accession>A0A4P8INZ5</accession>
<dbReference type="KEGG" id="tvl:FAZ95_17310"/>
<dbReference type="SUPFAM" id="SSF52266">
    <property type="entry name" value="SGNH hydrolase"/>
    <property type="match status" value="1"/>
</dbReference>
<organism evidence="1 2">
    <name type="scientific">Trinickia violacea</name>
    <dbReference type="NCBI Taxonomy" id="2571746"/>
    <lineage>
        <taxon>Bacteria</taxon>
        <taxon>Pseudomonadati</taxon>
        <taxon>Pseudomonadota</taxon>
        <taxon>Betaproteobacteria</taxon>
        <taxon>Burkholderiales</taxon>
        <taxon>Burkholderiaceae</taxon>
        <taxon>Trinickia</taxon>
    </lineage>
</organism>